<feature type="non-terminal residue" evidence="1">
    <location>
        <position position="71"/>
    </location>
</feature>
<reference evidence="1" key="1">
    <citation type="submission" date="2014-05" db="EMBL/GenBank/DDBJ databases">
        <title>The transcriptome of the halophilic microalga Tetraselmis sp. GSL018 isolated from the Great Salt Lake, Utah.</title>
        <authorList>
            <person name="Jinkerson R.E."/>
            <person name="D'Adamo S."/>
            <person name="Posewitz M.C."/>
        </authorList>
    </citation>
    <scope>NUCLEOTIDE SEQUENCE</scope>
    <source>
        <strain evidence="1">GSL018</strain>
    </source>
</reference>
<proteinExistence type="predicted"/>
<sequence length="71" mass="8016">MVDEECASGTCRHACQQQECSDELRHHPRGENCRYACDPVCLSSCRSTAESAERLRLEECLSAEEPPCLER</sequence>
<dbReference type="AlphaFoldDB" id="A0A061R3M3"/>
<gene>
    <name evidence="1" type="ORF">TSPGSL018_13330</name>
</gene>
<evidence type="ECO:0000313" key="1">
    <source>
        <dbReference type="EMBL" id="JAC66568.1"/>
    </source>
</evidence>
<organism evidence="1">
    <name type="scientific">Tetraselmis sp. GSL018</name>
    <dbReference type="NCBI Taxonomy" id="582737"/>
    <lineage>
        <taxon>Eukaryota</taxon>
        <taxon>Viridiplantae</taxon>
        <taxon>Chlorophyta</taxon>
        <taxon>core chlorophytes</taxon>
        <taxon>Chlorodendrophyceae</taxon>
        <taxon>Chlorodendrales</taxon>
        <taxon>Chlorodendraceae</taxon>
        <taxon>Tetraselmis</taxon>
    </lineage>
</organism>
<dbReference type="EMBL" id="GBEZ01020068">
    <property type="protein sequence ID" value="JAC66568.1"/>
    <property type="molecule type" value="Transcribed_RNA"/>
</dbReference>
<name>A0A061R3M3_9CHLO</name>
<accession>A0A061R3M3</accession>
<protein>
    <submittedName>
        <fullName evidence="1">Uncharacterized protein</fullName>
    </submittedName>
</protein>